<dbReference type="InterPro" id="IPR001611">
    <property type="entry name" value="Leu-rich_rpt"/>
</dbReference>
<evidence type="ECO:0000313" key="3">
    <source>
        <dbReference type="EMBL" id="CAI9919919.1"/>
    </source>
</evidence>
<dbReference type="InterPro" id="IPR050836">
    <property type="entry name" value="SDS22/Internalin_LRR"/>
</dbReference>
<proteinExistence type="predicted"/>
<dbReference type="Gene3D" id="3.80.10.10">
    <property type="entry name" value="Ribonuclease Inhibitor"/>
    <property type="match status" value="3"/>
</dbReference>
<dbReference type="AlphaFoldDB" id="A0AA86NJ01"/>
<dbReference type="PANTHER" id="PTHR46652">
    <property type="entry name" value="LEUCINE-RICH REPEAT AND IQ DOMAIN-CONTAINING PROTEIN 1-RELATED"/>
    <property type="match status" value="1"/>
</dbReference>
<evidence type="ECO:0000256" key="2">
    <source>
        <dbReference type="ARBA" id="ARBA00022737"/>
    </source>
</evidence>
<dbReference type="EMBL" id="CAXDID020000526">
    <property type="protein sequence ID" value="CAL6100015.1"/>
    <property type="molecule type" value="Genomic_DNA"/>
</dbReference>
<evidence type="ECO:0000313" key="5">
    <source>
        <dbReference type="Proteomes" id="UP001642409"/>
    </source>
</evidence>
<dbReference type="SMART" id="SM00369">
    <property type="entry name" value="LRR_TYP"/>
    <property type="match status" value="6"/>
</dbReference>
<accession>A0AA86NJ01</accession>
<dbReference type="Pfam" id="PF12799">
    <property type="entry name" value="LRR_4"/>
    <property type="match status" value="2"/>
</dbReference>
<dbReference type="InterPro" id="IPR032675">
    <property type="entry name" value="LRR_dom_sf"/>
</dbReference>
<protein>
    <submittedName>
        <fullName evidence="3">Uncharacterized protein</fullName>
    </submittedName>
</protein>
<gene>
    <name evidence="4" type="ORF">HINF_LOCUS70355</name>
    <name evidence="3" type="ORF">HINF_LOCUS7564</name>
</gene>
<dbReference type="SUPFAM" id="SSF52058">
    <property type="entry name" value="L domain-like"/>
    <property type="match status" value="2"/>
</dbReference>
<dbReference type="Proteomes" id="UP001642409">
    <property type="component" value="Unassembled WGS sequence"/>
</dbReference>
<dbReference type="InterPro" id="IPR025875">
    <property type="entry name" value="Leu-rich_rpt_4"/>
</dbReference>
<reference evidence="4 5" key="2">
    <citation type="submission" date="2024-07" db="EMBL/GenBank/DDBJ databases">
        <authorList>
            <person name="Akdeniz Z."/>
        </authorList>
    </citation>
    <scope>NUCLEOTIDE SEQUENCE [LARGE SCALE GENOMIC DNA]</scope>
</reference>
<keyword evidence="5" id="KW-1185">Reference proteome</keyword>
<dbReference type="EMBL" id="CATOUU010000192">
    <property type="protein sequence ID" value="CAI9919919.1"/>
    <property type="molecule type" value="Genomic_DNA"/>
</dbReference>
<keyword evidence="1" id="KW-0433">Leucine-rich repeat</keyword>
<dbReference type="PANTHER" id="PTHR46652:SF3">
    <property type="entry name" value="LEUCINE-RICH REPEAT-CONTAINING PROTEIN 9"/>
    <property type="match status" value="1"/>
</dbReference>
<name>A0AA86NJ01_9EUKA</name>
<organism evidence="3">
    <name type="scientific">Hexamita inflata</name>
    <dbReference type="NCBI Taxonomy" id="28002"/>
    <lineage>
        <taxon>Eukaryota</taxon>
        <taxon>Metamonada</taxon>
        <taxon>Diplomonadida</taxon>
        <taxon>Hexamitidae</taxon>
        <taxon>Hexamitinae</taxon>
        <taxon>Hexamita</taxon>
    </lineage>
</organism>
<comment type="caution">
    <text evidence="3">The sequence shown here is derived from an EMBL/GenBank/DDBJ whole genome shotgun (WGS) entry which is preliminary data.</text>
</comment>
<reference evidence="3" key="1">
    <citation type="submission" date="2023-06" db="EMBL/GenBank/DDBJ databases">
        <authorList>
            <person name="Kurt Z."/>
        </authorList>
    </citation>
    <scope>NUCLEOTIDE SEQUENCE</scope>
</reference>
<sequence length="784" mass="91231">MVSLALAKITFLYAFLIVFTQLQYSGQYSGLELSIVHYLHIFSFQFSNLIQNNKQYFQTKPLQTNQTDLLLKYSDSVFNSELELQNESDLGFISDLKINRLTLIDCENVNYEQIPSNVKQLIIKNKNESDLNGIQTVQLQMLIVDKCKNFTLDKNKWEEMEILKLSNELPLNNQVQNVNNQREGVYQINLNQLIKLRQLCLKNIKITKFTAGENITHLDLSHNKLTNINTCQQMKELVRVNLQHNQIKCIDALKSNTKIKELFINNNLIQSIQALDENLNIEFLDASCNKICRIDSLKNLQQLEYLFLNNNNINNIQSLEDLIQMKHLEISNNILNDISSIKYMTDITILALNNNKITSIEALGTLVNIETLYLHCNKIKTISSLNTLKHVTNIQIQNNKIKDISVIQELPILQGFNASSNKIKDVSTLQNCLNIQVVNLENNLISQIPKLCHQLKMLNLSKNKILSISNLADTEQIQFINLQSNYICEFEQLLKWKKANFEWICFQNILDTDFINQYQFELIKGQNANKFVADLNTKQQLSYKAFKDNYVQFQTEKYKNIVISQIDNNKFGKTLTVQDDKMMFEFGFTQQYENCNRLIFIKCENISLSNSPLNVFSLTLNSCHLKSLEGIQTMRILVVLNISDNQIENLDPLSSLVNIKHLFANNNQIIYMDAVLKLKNLTYINIMNNKISPKQIARIIAQNIRQSFLLGQRAMLPKDILIYRRYIAVKHSNNQILQMKQRKNIIVKYKFIKTKYTTSLHENILKLTIIANMFVRFVQELNWW</sequence>
<dbReference type="SMART" id="SM00365">
    <property type="entry name" value="LRR_SD22"/>
    <property type="match status" value="11"/>
</dbReference>
<dbReference type="InterPro" id="IPR003591">
    <property type="entry name" value="Leu-rich_rpt_typical-subtyp"/>
</dbReference>
<dbReference type="PROSITE" id="PS51450">
    <property type="entry name" value="LRR"/>
    <property type="match status" value="7"/>
</dbReference>
<evidence type="ECO:0000313" key="4">
    <source>
        <dbReference type="EMBL" id="CAL6100015.1"/>
    </source>
</evidence>
<evidence type="ECO:0000256" key="1">
    <source>
        <dbReference type="ARBA" id="ARBA00022614"/>
    </source>
</evidence>
<keyword evidence="2" id="KW-0677">Repeat</keyword>